<keyword evidence="1" id="KW-0812">Transmembrane</keyword>
<keyword evidence="1" id="KW-1133">Transmembrane helix</keyword>
<feature type="transmembrane region" description="Helical" evidence="1">
    <location>
        <begin position="12"/>
        <end position="32"/>
    </location>
</feature>
<evidence type="ECO:0000313" key="2">
    <source>
        <dbReference type="EMBL" id="NYZ24708.1"/>
    </source>
</evidence>
<organism evidence="2 3">
    <name type="scientific">Azospirillum oleiclasticum</name>
    <dbReference type="NCBI Taxonomy" id="2735135"/>
    <lineage>
        <taxon>Bacteria</taxon>
        <taxon>Pseudomonadati</taxon>
        <taxon>Pseudomonadota</taxon>
        <taxon>Alphaproteobacteria</taxon>
        <taxon>Rhodospirillales</taxon>
        <taxon>Azospirillaceae</taxon>
        <taxon>Azospirillum</taxon>
    </lineage>
</organism>
<proteinExistence type="predicted"/>
<keyword evidence="1" id="KW-0472">Membrane</keyword>
<feature type="transmembrane region" description="Helical" evidence="1">
    <location>
        <begin position="39"/>
        <end position="60"/>
    </location>
</feature>
<dbReference type="Proteomes" id="UP000584642">
    <property type="component" value="Unassembled WGS sequence"/>
</dbReference>
<evidence type="ECO:0000256" key="1">
    <source>
        <dbReference type="SAM" id="Phobius"/>
    </source>
</evidence>
<sequence length="76" mass="8199">METVLGLEPWLGYLIVAAILTYTLSIGGWVLAKAGRSPLWILLLLVPYLNVIAFWAFAFARWPAVDGAAKGAARGP</sequence>
<name>A0ABX2TMP1_9PROT</name>
<comment type="caution">
    <text evidence="2">The sequence shown here is derived from an EMBL/GenBank/DDBJ whole genome shotgun (WGS) entry which is preliminary data.</text>
</comment>
<dbReference type="RefSeq" id="WP_180286483.1">
    <property type="nucleotide sequence ID" value="NZ_JABFDB010000044.1"/>
</dbReference>
<keyword evidence="3" id="KW-1185">Reference proteome</keyword>
<evidence type="ECO:0008006" key="4">
    <source>
        <dbReference type="Google" id="ProtNLM"/>
    </source>
</evidence>
<accession>A0ABX2TMP1</accession>
<reference evidence="2 3" key="1">
    <citation type="submission" date="2020-05" db="EMBL/GenBank/DDBJ databases">
        <title>Azospirillum oleiclasticum sp. nov, a nitrogen-fixing and heavy crude oil-emulsifying bacterium isolated from the crude oil of Yumen Oilfield.</title>
        <authorList>
            <person name="Wu D."/>
            <person name="Cai M."/>
            <person name="Zhang X."/>
        </authorList>
    </citation>
    <scope>NUCLEOTIDE SEQUENCE [LARGE SCALE GENOMIC DNA]</scope>
    <source>
        <strain evidence="2 3">ROY-1-1-2</strain>
    </source>
</reference>
<evidence type="ECO:0000313" key="3">
    <source>
        <dbReference type="Proteomes" id="UP000584642"/>
    </source>
</evidence>
<gene>
    <name evidence="2" type="ORF">HND93_33815</name>
</gene>
<dbReference type="EMBL" id="JABFDB010000044">
    <property type="protein sequence ID" value="NYZ24708.1"/>
    <property type="molecule type" value="Genomic_DNA"/>
</dbReference>
<protein>
    <recommendedName>
        <fullName evidence="4">DUF5652 domain-containing protein</fullName>
    </recommendedName>
</protein>